<reference evidence="1" key="1">
    <citation type="submission" date="2020-05" db="EMBL/GenBank/DDBJ databases">
        <authorList>
            <person name="Chiriac C."/>
            <person name="Salcher M."/>
            <person name="Ghai R."/>
            <person name="Kavagutti S V."/>
        </authorList>
    </citation>
    <scope>NUCLEOTIDE SEQUENCE</scope>
</reference>
<accession>A0A6J7GD05</accession>
<dbReference type="EMBL" id="CAFBMQ010000061">
    <property type="protein sequence ID" value="CAB4906261.1"/>
    <property type="molecule type" value="Genomic_DNA"/>
</dbReference>
<evidence type="ECO:0000313" key="1">
    <source>
        <dbReference type="EMBL" id="CAB4906261.1"/>
    </source>
</evidence>
<sequence>MEFVLVLVLVVLLLVVAGGVTTLAVRGTQRAVHAVQGSGAVRRGRELGGYAALAAGAVRDPAGTDRTAAALAVRVTTASMTLQREVAAARRAGVHLGDVPEVLPRLADEGYALSRALRVAATTKAEHSAALCDHARDHLAAVADVTGAVRASAALPRADGGVAAEATSAAARLRAYAGAYRDLVRPDTTA</sequence>
<proteinExistence type="predicted"/>
<gene>
    <name evidence="1" type="ORF">UFOPK3609_00561</name>
</gene>
<organism evidence="1">
    <name type="scientific">freshwater metagenome</name>
    <dbReference type="NCBI Taxonomy" id="449393"/>
    <lineage>
        <taxon>unclassified sequences</taxon>
        <taxon>metagenomes</taxon>
        <taxon>ecological metagenomes</taxon>
    </lineage>
</organism>
<protein>
    <submittedName>
        <fullName evidence="1">Unannotated protein</fullName>
    </submittedName>
</protein>
<dbReference type="AlphaFoldDB" id="A0A6J7GD05"/>
<name>A0A6J7GD05_9ZZZZ</name>